<feature type="transmembrane region" description="Helical" evidence="2">
    <location>
        <begin position="59"/>
        <end position="80"/>
    </location>
</feature>
<keyword evidence="2" id="KW-1133">Transmembrane helix</keyword>
<evidence type="ECO:0000313" key="3">
    <source>
        <dbReference type="EMBL" id="KAK6538359.1"/>
    </source>
</evidence>
<dbReference type="EMBL" id="JAVHJO010000008">
    <property type="protein sequence ID" value="KAK6538359.1"/>
    <property type="molecule type" value="Genomic_DNA"/>
</dbReference>
<feature type="compositionally biased region" description="Pro residues" evidence="1">
    <location>
        <begin position="35"/>
        <end position="49"/>
    </location>
</feature>
<feature type="region of interest" description="Disordered" evidence="1">
    <location>
        <begin position="1"/>
        <end position="49"/>
    </location>
</feature>
<sequence>MTRSPPRGHRQTSARRNRHIQLPPATTTEAATVPPSLPPPTVSTTKPPRPPESLNLADVIHLLLSLFATIFFLTDCFIFNPVTINWPDSYKPPFAVGVYIAYSFICRYAVHAVSMSMKFHWHEQRPLFGVGVLEHTGLASVYRLVKCIWKGIVSFVILLEGSTSDCRKDCRFCNDPVDGSYREVREGMILPGLGDTRRPAQVKKQWVINLKETNFVDVVQTQQ</sequence>
<dbReference type="Proteomes" id="UP001365542">
    <property type="component" value="Unassembled WGS sequence"/>
</dbReference>
<accession>A0AAV9X8F6</accession>
<gene>
    <name evidence="3" type="ORF">TWF694_011239</name>
</gene>
<proteinExistence type="predicted"/>
<feature type="transmembrane region" description="Helical" evidence="2">
    <location>
        <begin position="92"/>
        <end position="110"/>
    </location>
</feature>
<keyword evidence="2" id="KW-0472">Membrane</keyword>
<reference evidence="3 4" key="1">
    <citation type="submission" date="2019-10" db="EMBL/GenBank/DDBJ databases">
        <authorList>
            <person name="Palmer J.M."/>
        </authorList>
    </citation>
    <scope>NUCLEOTIDE SEQUENCE [LARGE SCALE GENOMIC DNA]</scope>
    <source>
        <strain evidence="3 4">TWF694</strain>
    </source>
</reference>
<name>A0AAV9X8F6_9PEZI</name>
<keyword evidence="2" id="KW-0812">Transmembrane</keyword>
<comment type="caution">
    <text evidence="3">The sequence shown here is derived from an EMBL/GenBank/DDBJ whole genome shotgun (WGS) entry which is preliminary data.</text>
</comment>
<feature type="compositionally biased region" description="Low complexity" evidence="1">
    <location>
        <begin position="23"/>
        <end position="34"/>
    </location>
</feature>
<evidence type="ECO:0000256" key="2">
    <source>
        <dbReference type="SAM" id="Phobius"/>
    </source>
</evidence>
<evidence type="ECO:0000313" key="4">
    <source>
        <dbReference type="Proteomes" id="UP001365542"/>
    </source>
</evidence>
<feature type="compositionally biased region" description="Basic residues" evidence="1">
    <location>
        <begin position="1"/>
        <end position="19"/>
    </location>
</feature>
<protein>
    <submittedName>
        <fullName evidence="3">Uncharacterized protein</fullName>
    </submittedName>
</protein>
<organism evidence="3 4">
    <name type="scientific">Orbilia ellipsospora</name>
    <dbReference type="NCBI Taxonomy" id="2528407"/>
    <lineage>
        <taxon>Eukaryota</taxon>
        <taxon>Fungi</taxon>
        <taxon>Dikarya</taxon>
        <taxon>Ascomycota</taxon>
        <taxon>Pezizomycotina</taxon>
        <taxon>Orbiliomycetes</taxon>
        <taxon>Orbiliales</taxon>
        <taxon>Orbiliaceae</taxon>
        <taxon>Orbilia</taxon>
    </lineage>
</organism>
<keyword evidence="4" id="KW-1185">Reference proteome</keyword>
<dbReference type="AlphaFoldDB" id="A0AAV9X8F6"/>
<evidence type="ECO:0000256" key="1">
    <source>
        <dbReference type="SAM" id="MobiDB-lite"/>
    </source>
</evidence>